<sequence length="107" mass="11869">MRGLKIGHQMGLKKVLVYSDSLDAINILMRDCPMNHPLRNIIGETRDLLFNDSNVELHHTSRNNILCADYMAKEGHNVADGVGVVTTSTIPQGCLHLALRDQSFIQG</sequence>
<reference evidence="2" key="1">
    <citation type="submission" date="2023-10" db="EMBL/GenBank/DDBJ databases">
        <title>Chromosome-level genome of the transformable northern wattle, Acacia crassicarpa.</title>
        <authorList>
            <person name="Massaro I."/>
            <person name="Sinha N.R."/>
            <person name="Poethig S."/>
            <person name="Leichty A.R."/>
        </authorList>
    </citation>
    <scope>NUCLEOTIDE SEQUENCE</scope>
    <source>
        <strain evidence="2">Acra3RX</strain>
        <tissue evidence="2">Leaf</tissue>
    </source>
</reference>
<evidence type="ECO:0000313" key="3">
    <source>
        <dbReference type="Proteomes" id="UP001293593"/>
    </source>
</evidence>
<keyword evidence="3" id="KW-1185">Reference proteome</keyword>
<dbReference type="GO" id="GO:0004523">
    <property type="term" value="F:RNA-DNA hybrid ribonuclease activity"/>
    <property type="evidence" value="ECO:0007669"/>
    <property type="project" value="InterPro"/>
</dbReference>
<dbReference type="GO" id="GO:0003676">
    <property type="term" value="F:nucleic acid binding"/>
    <property type="evidence" value="ECO:0007669"/>
    <property type="project" value="InterPro"/>
</dbReference>
<evidence type="ECO:0000259" key="1">
    <source>
        <dbReference type="Pfam" id="PF13456"/>
    </source>
</evidence>
<evidence type="ECO:0000313" key="2">
    <source>
        <dbReference type="EMBL" id="KAK4268556.1"/>
    </source>
</evidence>
<dbReference type="InterPro" id="IPR044730">
    <property type="entry name" value="RNase_H-like_dom_plant"/>
</dbReference>
<dbReference type="PANTHER" id="PTHR34023:SF4">
    <property type="entry name" value="RNASE H TYPE-1 DOMAIN-CONTAINING PROTEIN"/>
    <property type="match status" value="1"/>
</dbReference>
<organism evidence="2 3">
    <name type="scientific">Acacia crassicarpa</name>
    <name type="common">northern wattle</name>
    <dbReference type="NCBI Taxonomy" id="499986"/>
    <lineage>
        <taxon>Eukaryota</taxon>
        <taxon>Viridiplantae</taxon>
        <taxon>Streptophyta</taxon>
        <taxon>Embryophyta</taxon>
        <taxon>Tracheophyta</taxon>
        <taxon>Spermatophyta</taxon>
        <taxon>Magnoliopsida</taxon>
        <taxon>eudicotyledons</taxon>
        <taxon>Gunneridae</taxon>
        <taxon>Pentapetalae</taxon>
        <taxon>rosids</taxon>
        <taxon>fabids</taxon>
        <taxon>Fabales</taxon>
        <taxon>Fabaceae</taxon>
        <taxon>Caesalpinioideae</taxon>
        <taxon>mimosoid clade</taxon>
        <taxon>Acacieae</taxon>
        <taxon>Acacia</taxon>
    </lineage>
</organism>
<dbReference type="PANTHER" id="PTHR34023">
    <property type="entry name" value="RNASE H DOMAIN-CONTAINING PROTEIN"/>
    <property type="match status" value="1"/>
</dbReference>
<protein>
    <recommendedName>
        <fullName evidence="1">RNase H type-1 domain-containing protein</fullName>
    </recommendedName>
</protein>
<gene>
    <name evidence="2" type="ORF">QN277_025198</name>
</gene>
<feature type="domain" description="RNase H type-1" evidence="1">
    <location>
        <begin position="2"/>
        <end position="74"/>
    </location>
</feature>
<dbReference type="InterPro" id="IPR002156">
    <property type="entry name" value="RNaseH_domain"/>
</dbReference>
<dbReference type="CDD" id="cd06222">
    <property type="entry name" value="RNase_H_like"/>
    <property type="match status" value="1"/>
</dbReference>
<dbReference type="Gene3D" id="3.30.420.10">
    <property type="entry name" value="Ribonuclease H-like superfamily/Ribonuclease H"/>
    <property type="match status" value="1"/>
</dbReference>
<dbReference type="EMBL" id="JAWXYG010000007">
    <property type="protein sequence ID" value="KAK4268556.1"/>
    <property type="molecule type" value="Genomic_DNA"/>
</dbReference>
<proteinExistence type="predicted"/>
<comment type="caution">
    <text evidence="2">The sequence shown here is derived from an EMBL/GenBank/DDBJ whole genome shotgun (WGS) entry which is preliminary data.</text>
</comment>
<dbReference type="Pfam" id="PF13456">
    <property type="entry name" value="RVT_3"/>
    <property type="match status" value="1"/>
</dbReference>
<accession>A0AAE1MPW9</accession>
<dbReference type="Proteomes" id="UP001293593">
    <property type="component" value="Unassembled WGS sequence"/>
</dbReference>
<dbReference type="AlphaFoldDB" id="A0AAE1MPW9"/>
<name>A0AAE1MPW9_9FABA</name>
<dbReference type="InterPro" id="IPR036397">
    <property type="entry name" value="RNaseH_sf"/>
</dbReference>